<dbReference type="STRING" id="889378.Spiaf_1227"/>
<dbReference type="KEGG" id="sfc:Spiaf_1227"/>
<dbReference type="OrthoDB" id="311713at2"/>
<evidence type="ECO:0000259" key="1">
    <source>
        <dbReference type="SMART" id="SM00900"/>
    </source>
</evidence>
<dbReference type="SMART" id="SM00900">
    <property type="entry name" value="FMN_bind"/>
    <property type="match status" value="1"/>
</dbReference>
<dbReference type="PATRIC" id="fig|889378.3.peg.1226"/>
<evidence type="ECO:0000313" key="2">
    <source>
        <dbReference type="EMBL" id="AFG37305.1"/>
    </source>
</evidence>
<evidence type="ECO:0000313" key="3">
    <source>
        <dbReference type="Proteomes" id="UP000007383"/>
    </source>
</evidence>
<sequence>MNFKSFFLISVAMLAGLLIGCGQDTTVYRESGMGYNGAIEIEVEIADEQITAIRVVDHSETQDVADPAFEQLIAAVLENQHTDIDVVSGATYTSRGFLQAVENALLTASGEAATDAARAAQDIVDRESYADGRYRGAFGDRGETQVVIQFHLRDGILHDLSYRHLYHSGNDYRQMDNEHELYPVKVQHDQILEYLDGKPLASIDELRNTGSLVEDIDGYTGATIRGNKIYSAMRDALNRGLYTPAGAVDRTIGNFADGRYRGTFGDRGDQQVSIQFELENNTFSNLRYRHLYYGGVDYRQIDSDHELYPVYRQHMQLAEYLEGQPVSAVFDLYDPGNVIDDIDGFTGATVRANKVLSAIMNALTRDVYVPADPSRREVRSVQDGRYRGIYEDSGVQQISIQFSIADGKFHSLSYRHLYYSGDDYRRLEPGDELYPVVEQHQEILAYLEGKSLESVFDLHTPGDFVSDIDGFTGATIRGNKVFSAIMDGLNRGIY</sequence>
<dbReference type="InterPro" id="IPR007329">
    <property type="entry name" value="FMN-bd"/>
</dbReference>
<dbReference type="EMBL" id="CP003282">
    <property type="protein sequence ID" value="AFG37305.1"/>
    <property type="molecule type" value="Genomic_DNA"/>
</dbReference>
<reference evidence="3" key="1">
    <citation type="journal article" date="2013" name="Stand. Genomic Sci.">
        <title>Complete genome sequence of the halophilic bacterium Spirochaeta africana type strain (Z-7692(T)) from the alkaline Lake Magadi in the East African Rift.</title>
        <authorList>
            <person name="Liolos K."/>
            <person name="Abt B."/>
            <person name="Scheuner C."/>
            <person name="Teshima H."/>
            <person name="Held B."/>
            <person name="Lapidus A."/>
            <person name="Nolan M."/>
            <person name="Lucas S."/>
            <person name="Deshpande S."/>
            <person name="Cheng J.F."/>
            <person name="Tapia R."/>
            <person name="Goodwin L.A."/>
            <person name="Pitluck S."/>
            <person name="Pagani I."/>
            <person name="Ivanova N."/>
            <person name="Mavromatis K."/>
            <person name="Mikhailova N."/>
            <person name="Huntemann M."/>
            <person name="Pati A."/>
            <person name="Chen A."/>
            <person name="Palaniappan K."/>
            <person name="Land M."/>
            <person name="Rohde M."/>
            <person name="Tindall B.J."/>
            <person name="Detter J.C."/>
            <person name="Goker M."/>
            <person name="Bristow J."/>
            <person name="Eisen J.A."/>
            <person name="Markowitz V."/>
            <person name="Hugenholtz P."/>
            <person name="Woyke T."/>
            <person name="Klenk H.P."/>
            <person name="Kyrpides N.C."/>
        </authorList>
    </citation>
    <scope>NUCLEOTIDE SEQUENCE</scope>
    <source>
        <strain evidence="3">ATCC 700263 / DSM 8902 / Z-7692</strain>
    </source>
</reference>
<protein>
    <recommendedName>
        <fullName evidence="1">FMN-binding domain-containing protein</fullName>
    </recommendedName>
</protein>
<organism evidence="2 3">
    <name type="scientific">Spirochaeta africana (strain ATCC 700263 / DSM 8902 / Z-7692)</name>
    <dbReference type="NCBI Taxonomy" id="889378"/>
    <lineage>
        <taxon>Bacteria</taxon>
        <taxon>Pseudomonadati</taxon>
        <taxon>Spirochaetota</taxon>
        <taxon>Spirochaetia</taxon>
        <taxon>Spirochaetales</taxon>
        <taxon>Spirochaetaceae</taxon>
        <taxon>Spirochaeta</taxon>
    </lineage>
</organism>
<keyword evidence="3" id="KW-1185">Reference proteome</keyword>
<dbReference type="Gene3D" id="3.90.1010.20">
    <property type="match status" value="2"/>
</dbReference>
<dbReference type="RefSeq" id="WP_014455294.1">
    <property type="nucleotide sequence ID" value="NC_017098.1"/>
</dbReference>
<dbReference type="Pfam" id="PF04205">
    <property type="entry name" value="FMN_bind"/>
    <property type="match status" value="1"/>
</dbReference>
<dbReference type="eggNOG" id="COG3976">
    <property type="taxonomic scope" value="Bacteria"/>
</dbReference>
<dbReference type="AlphaFoldDB" id="H9UIG2"/>
<dbReference type="Proteomes" id="UP000007383">
    <property type="component" value="Chromosome"/>
</dbReference>
<dbReference type="GO" id="GO:0016020">
    <property type="term" value="C:membrane"/>
    <property type="evidence" value="ECO:0007669"/>
    <property type="project" value="InterPro"/>
</dbReference>
<feature type="domain" description="FMN-binding" evidence="1">
    <location>
        <begin position="34"/>
        <end position="108"/>
    </location>
</feature>
<name>H9UIG2_SPIAZ</name>
<dbReference type="PROSITE" id="PS51257">
    <property type="entry name" value="PROKAR_LIPOPROTEIN"/>
    <property type="match status" value="1"/>
</dbReference>
<accession>H9UIG2</accession>
<proteinExistence type="predicted"/>
<dbReference type="GO" id="GO:0010181">
    <property type="term" value="F:FMN binding"/>
    <property type="evidence" value="ECO:0007669"/>
    <property type="project" value="InterPro"/>
</dbReference>
<dbReference type="HOGENOM" id="CLU_604999_0_0_12"/>
<gene>
    <name evidence="2" type="ordered locus">Spiaf_1227</name>
</gene>